<protein>
    <submittedName>
        <fullName evidence="1">Uncharacterized protein</fullName>
    </submittedName>
</protein>
<evidence type="ECO:0000313" key="1">
    <source>
        <dbReference type="EMBL" id="BAE98349.1"/>
    </source>
</evidence>
<dbReference type="AlphaFoldDB" id="Q0WWZ9"/>
<proteinExistence type="evidence at transcript level"/>
<reference evidence="1" key="1">
    <citation type="submission" date="2006-07" db="EMBL/GenBank/DDBJ databases">
        <title>Large-scale analysis of RIKEN Arabidopsis full-length (RAFL) cDNAs.</title>
        <authorList>
            <person name="Totoki Y."/>
            <person name="Seki M."/>
            <person name="Ishida J."/>
            <person name="Nakajima M."/>
            <person name="Enju A."/>
            <person name="Morosawa T."/>
            <person name="Kamiya A."/>
            <person name="Narusaka M."/>
            <person name="Shin-i T."/>
            <person name="Nakagawa M."/>
            <person name="Sakamoto N."/>
            <person name="Oishi K."/>
            <person name="Kohara Y."/>
            <person name="Kobayashi M."/>
            <person name="Toyoda A."/>
            <person name="Sakaki Y."/>
            <person name="Sakurai T."/>
            <person name="Iida K."/>
            <person name="Akiyama K."/>
            <person name="Satou M."/>
            <person name="Toyoda T."/>
            <person name="Konagaya A."/>
            <person name="Carninci P."/>
            <person name="Kawai J."/>
            <person name="Hayashizaki Y."/>
            <person name="Shinozaki K."/>
        </authorList>
    </citation>
    <scope>NUCLEOTIDE SEQUENCE</scope>
</reference>
<dbReference type="EMBL" id="AK226184">
    <property type="protein sequence ID" value="BAE98349.1"/>
    <property type="molecule type" value="mRNA"/>
</dbReference>
<accession>Q0WWZ9</accession>
<name>Q0WWZ9_ARATH</name>
<organism evidence="1">
    <name type="scientific">Arabidopsis thaliana</name>
    <name type="common">Mouse-ear cress</name>
    <dbReference type="NCBI Taxonomy" id="3702"/>
    <lineage>
        <taxon>Eukaryota</taxon>
        <taxon>Viridiplantae</taxon>
        <taxon>Streptophyta</taxon>
        <taxon>Embryophyta</taxon>
        <taxon>Tracheophyta</taxon>
        <taxon>Spermatophyta</taxon>
        <taxon>Magnoliopsida</taxon>
        <taxon>eudicotyledons</taxon>
        <taxon>Gunneridae</taxon>
        <taxon>Pentapetalae</taxon>
        <taxon>rosids</taxon>
        <taxon>malvids</taxon>
        <taxon>Brassicales</taxon>
        <taxon>Brassicaceae</taxon>
        <taxon>Camelineae</taxon>
        <taxon>Arabidopsis</taxon>
    </lineage>
</organism>
<sequence>MPGYDPPSPFNHLKHKRRVFAATFLVSPMSCKPKFCLQMHLLCTYLDFKWNCSIVHHYRVQRLIPVEFGMSYVILQLSRNFRP</sequence>